<sequence>MVAQELEGSQRRRSDVPSNYSRLIARELGLTAKQLPLLLRGTGIGITQFLADDSLITIEQQIRILHNAMELSNQPELGLLLGKRLTPATHGTMGFVAYSSPNFLTALQAIHVYLPTRASFTELRLQEVGEHLECTLDFQEALDDNIQRCLADVMVKALFEFGEFMIGRPLHGAEIFFAHPKPEYHSIYPEFLSGRINFGCEQLKLRFPMSLCREPNASANHENYRLALQQCEVMLAQLQSDQPTYQTRLKKMMLSRPPGTLSENEAAASLFMSKRTLARKLKKECTSFREIRDEILSQQAASYLLNTQLSIEAIAALMNYHDGANFRRACKRWFGRPPEQIRISGRA</sequence>
<dbReference type="InterPro" id="IPR018060">
    <property type="entry name" value="HTH_AraC"/>
</dbReference>
<dbReference type="SUPFAM" id="SSF46689">
    <property type="entry name" value="Homeodomain-like"/>
    <property type="match status" value="1"/>
</dbReference>
<dbReference type="GO" id="GO:0000976">
    <property type="term" value="F:transcription cis-regulatory region binding"/>
    <property type="evidence" value="ECO:0007669"/>
    <property type="project" value="TreeGrafter"/>
</dbReference>
<proteinExistence type="predicted"/>
<accession>A0A7T4R1N4</accession>
<dbReference type="Gene3D" id="1.10.10.60">
    <property type="entry name" value="Homeodomain-like"/>
    <property type="match status" value="1"/>
</dbReference>
<keyword evidence="6" id="KW-1185">Reference proteome</keyword>
<evidence type="ECO:0000259" key="4">
    <source>
        <dbReference type="PROSITE" id="PS01124"/>
    </source>
</evidence>
<evidence type="ECO:0000256" key="1">
    <source>
        <dbReference type="ARBA" id="ARBA00023015"/>
    </source>
</evidence>
<dbReference type="EMBL" id="CP066167">
    <property type="protein sequence ID" value="QQD18705.1"/>
    <property type="molecule type" value="Genomic_DNA"/>
</dbReference>
<dbReference type="AlphaFoldDB" id="A0A7T4R1N4"/>
<keyword evidence="3" id="KW-0804">Transcription</keyword>
<dbReference type="RefSeq" id="WP_198570195.1">
    <property type="nucleotide sequence ID" value="NZ_CP066167.1"/>
</dbReference>
<dbReference type="GO" id="GO:0003700">
    <property type="term" value="F:DNA-binding transcription factor activity"/>
    <property type="evidence" value="ECO:0007669"/>
    <property type="project" value="InterPro"/>
</dbReference>
<evidence type="ECO:0000256" key="3">
    <source>
        <dbReference type="ARBA" id="ARBA00023163"/>
    </source>
</evidence>
<name>A0A7T4R1N4_9GAMM</name>
<dbReference type="Pfam" id="PF12625">
    <property type="entry name" value="Arabinose_bd"/>
    <property type="match status" value="1"/>
</dbReference>
<dbReference type="Pfam" id="PF12833">
    <property type="entry name" value="HTH_18"/>
    <property type="match status" value="1"/>
</dbReference>
<dbReference type="PANTHER" id="PTHR47894">
    <property type="entry name" value="HTH-TYPE TRANSCRIPTIONAL REGULATOR GADX"/>
    <property type="match status" value="1"/>
</dbReference>
<organism evidence="5 6">
    <name type="scientific">Spongiibacter nanhainus</name>
    <dbReference type="NCBI Taxonomy" id="2794344"/>
    <lineage>
        <taxon>Bacteria</taxon>
        <taxon>Pseudomonadati</taxon>
        <taxon>Pseudomonadota</taxon>
        <taxon>Gammaproteobacteria</taxon>
        <taxon>Cellvibrionales</taxon>
        <taxon>Spongiibacteraceae</taxon>
        <taxon>Spongiibacter</taxon>
    </lineage>
</organism>
<dbReference type="Proteomes" id="UP000596063">
    <property type="component" value="Chromosome"/>
</dbReference>
<evidence type="ECO:0000313" key="6">
    <source>
        <dbReference type="Proteomes" id="UP000596063"/>
    </source>
</evidence>
<dbReference type="InterPro" id="IPR032687">
    <property type="entry name" value="AraC-type_N"/>
</dbReference>
<dbReference type="GO" id="GO:0005829">
    <property type="term" value="C:cytosol"/>
    <property type="evidence" value="ECO:0007669"/>
    <property type="project" value="TreeGrafter"/>
</dbReference>
<dbReference type="PROSITE" id="PS01124">
    <property type="entry name" value="HTH_ARAC_FAMILY_2"/>
    <property type="match status" value="1"/>
</dbReference>
<evidence type="ECO:0000256" key="2">
    <source>
        <dbReference type="ARBA" id="ARBA00023125"/>
    </source>
</evidence>
<reference evidence="5 6" key="1">
    <citation type="submission" date="2020-12" db="EMBL/GenBank/DDBJ databases">
        <authorList>
            <person name="Shan Y."/>
        </authorList>
    </citation>
    <scope>NUCLEOTIDE SEQUENCE [LARGE SCALE GENOMIC DNA]</scope>
    <source>
        <strain evidence="6">csc3.9</strain>
    </source>
</reference>
<dbReference type="KEGG" id="snan:I6N98_02205"/>
<dbReference type="PANTHER" id="PTHR47894:SF1">
    <property type="entry name" value="HTH-TYPE TRANSCRIPTIONAL REGULATOR VQSM"/>
    <property type="match status" value="1"/>
</dbReference>
<dbReference type="SMART" id="SM00342">
    <property type="entry name" value="HTH_ARAC"/>
    <property type="match status" value="1"/>
</dbReference>
<feature type="domain" description="HTH araC/xylS-type" evidence="4">
    <location>
        <begin position="247"/>
        <end position="344"/>
    </location>
</feature>
<gene>
    <name evidence="5" type="ORF">I6N98_02205</name>
</gene>
<keyword evidence="2" id="KW-0238">DNA-binding</keyword>
<evidence type="ECO:0000313" key="5">
    <source>
        <dbReference type="EMBL" id="QQD18705.1"/>
    </source>
</evidence>
<keyword evidence="1" id="KW-0805">Transcription regulation</keyword>
<dbReference type="InterPro" id="IPR009057">
    <property type="entry name" value="Homeodomain-like_sf"/>
</dbReference>
<protein>
    <submittedName>
        <fullName evidence="5">AraC family transcriptional regulator</fullName>
    </submittedName>
</protein>